<reference evidence="8" key="1">
    <citation type="journal article" date="2017" name="Genome Announc.">
        <title>Draft Genome Sequence of Terrimicrobium sacchariphilum NM-5T, a Facultative Anaerobic Soil Bacterium of the Class Spartobacteria.</title>
        <authorList>
            <person name="Qiu Y.L."/>
            <person name="Tourlousse D.M."/>
            <person name="Matsuura N."/>
            <person name="Ohashi A."/>
            <person name="Sekiguchi Y."/>
        </authorList>
    </citation>
    <scope>NUCLEOTIDE SEQUENCE [LARGE SCALE GENOMIC DNA]</scope>
    <source>
        <strain evidence="8">NM-5</strain>
    </source>
</reference>
<comment type="caution">
    <text evidence="7">The sequence shown here is derived from an EMBL/GenBank/DDBJ whole genome shotgun (WGS) entry which is preliminary data.</text>
</comment>
<dbReference type="SMART" id="SM00345">
    <property type="entry name" value="HTH_GNTR"/>
    <property type="match status" value="1"/>
</dbReference>
<dbReference type="GO" id="GO:0003677">
    <property type="term" value="F:DNA binding"/>
    <property type="evidence" value="ECO:0007669"/>
    <property type="project" value="UniProtKB-KW"/>
</dbReference>
<dbReference type="OrthoDB" id="9808770at2"/>
<dbReference type="Gene3D" id="1.10.10.10">
    <property type="entry name" value="Winged helix-like DNA-binding domain superfamily/Winged helix DNA-binding domain"/>
    <property type="match status" value="1"/>
</dbReference>
<dbReference type="CDD" id="cd07377">
    <property type="entry name" value="WHTH_GntR"/>
    <property type="match status" value="1"/>
</dbReference>
<dbReference type="InterPro" id="IPR004839">
    <property type="entry name" value="Aminotransferase_I/II_large"/>
</dbReference>
<dbReference type="PANTHER" id="PTHR46577">
    <property type="entry name" value="HTH-TYPE TRANSCRIPTIONAL REGULATORY PROTEIN GABR"/>
    <property type="match status" value="1"/>
</dbReference>
<dbReference type="InParanoid" id="A0A146G6X3"/>
<comment type="similarity">
    <text evidence="1">In the C-terminal section; belongs to the class-I pyridoxal-phosphate-dependent aminotransferase family.</text>
</comment>
<dbReference type="PANTHER" id="PTHR46577:SF1">
    <property type="entry name" value="HTH-TYPE TRANSCRIPTIONAL REGULATORY PROTEIN GABR"/>
    <property type="match status" value="1"/>
</dbReference>
<dbReference type="GO" id="GO:0030170">
    <property type="term" value="F:pyridoxal phosphate binding"/>
    <property type="evidence" value="ECO:0007669"/>
    <property type="project" value="InterPro"/>
</dbReference>
<accession>A0A146G6X3</accession>
<keyword evidence="2" id="KW-0663">Pyridoxal phosphate</keyword>
<evidence type="ECO:0000256" key="3">
    <source>
        <dbReference type="ARBA" id="ARBA00023015"/>
    </source>
</evidence>
<evidence type="ECO:0000256" key="1">
    <source>
        <dbReference type="ARBA" id="ARBA00005384"/>
    </source>
</evidence>
<dbReference type="InterPro" id="IPR036390">
    <property type="entry name" value="WH_DNA-bd_sf"/>
</dbReference>
<proteinExistence type="inferred from homology"/>
<dbReference type="SUPFAM" id="SSF53383">
    <property type="entry name" value="PLP-dependent transferases"/>
    <property type="match status" value="1"/>
</dbReference>
<dbReference type="SUPFAM" id="SSF46785">
    <property type="entry name" value="Winged helix' DNA-binding domain"/>
    <property type="match status" value="1"/>
</dbReference>
<dbReference type="GO" id="GO:0003700">
    <property type="term" value="F:DNA-binding transcription factor activity"/>
    <property type="evidence" value="ECO:0007669"/>
    <property type="project" value="InterPro"/>
</dbReference>
<dbReference type="InterPro" id="IPR015424">
    <property type="entry name" value="PyrdxlP-dep_Trfase"/>
</dbReference>
<evidence type="ECO:0000259" key="6">
    <source>
        <dbReference type="PROSITE" id="PS50949"/>
    </source>
</evidence>
<gene>
    <name evidence="7" type="ORF">TSACC_21532</name>
</gene>
<dbReference type="Pfam" id="PF00392">
    <property type="entry name" value="GntR"/>
    <property type="match status" value="1"/>
</dbReference>
<dbReference type="InterPro" id="IPR051446">
    <property type="entry name" value="HTH_trans_reg/aminotransferase"/>
</dbReference>
<feature type="domain" description="HTH gntR-type" evidence="6">
    <location>
        <begin position="19"/>
        <end position="87"/>
    </location>
</feature>
<keyword evidence="5" id="KW-0804">Transcription</keyword>
<evidence type="ECO:0000256" key="4">
    <source>
        <dbReference type="ARBA" id="ARBA00023125"/>
    </source>
</evidence>
<dbReference type="Proteomes" id="UP000076023">
    <property type="component" value="Unassembled WGS sequence"/>
</dbReference>
<dbReference type="CDD" id="cd00609">
    <property type="entry name" value="AAT_like"/>
    <property type="match status" value="1"/>
</dbReference>
<keyword evidence="8" id="KW-1185">Reference proteome</keyword>
<evidence type="ECO:0000256" key="5">
    <source>
        <dbReference type="ARBA" id="ARBA00023163"/>
    </source>
</evidence>
<keyword evidence="4" id="KW-0238">DNA-binding</keyword>
<dbReference type="InterPro" id="IPR000524">
    <property type="entry name" value="Tscrpt_reg_HTH_GntR"/>
</dbReference>
<dbReference type="InterPro" id="IPR015421">
    <property type="entry name" value="PyrdxlP-dep_Trfase_major"/>
</dbReference>
<protein>
    <submittedName>
        <fullName evidence="7">GntR family transcriptional regulator</fullName>
    </submittedName>
</protein>
<evidence type="ECO:0000313" key="7">
    <source>
        <dbReference type="EMBL" id="GAT33123.1"/>
    </source>
</evidence>
<dbReference type="EMBL" id="BDCO01000002">
    <property type="protein sequence ID" value="GAT33123.1"/>
    <property type="molecule type" value="Genomic_DNA"/>
</dbReference>
<name>A0A146G6X3_TERSA</name>
<sequence>MSRTPRPQSLPIRPPRANEKLGDWLYRELRSAILEGRLRAGTQLPPTRTLARDSGVSRGTVVAVFEQMIAEGYLESRPGSGTSVHRHLPDRFFEAPKASVSSERFVPGRLSQRSRLLMNSPFPKTPEALREVRAFTANRPSVRHFPADLWSRLISRRMRLATREILQAGDVAGLRSLREGIASHLAATRGVVCDPAQIFIFSGIQPALDLIARLTLDPGDEAWVEDPGYPGAAGILRAAEARVVPVPVDHHGLQVEEGLSLAPRARFAYVTPANQFPLCVALPLNRRLQLIEWSRSTGAWIFEDDYDSEFRFDGRPLAALRSLAPDSNVIFSGSFSKMLFPSLRMAYVVVPPHLVDAMTEARSLLDRFTAPLAQAVLADFIGAGHFDRHLRRMRQIYAEHLATLTNAAEAEWGDRLKIQPARCGLQTVGWLAKGFDDEQFCLAARGAGVALMPLSRWATNWKKRNAVQIGFAAVEPEELRRGVRAVAKLLD</sequence>
<keyword evidence="3" id="KW-0805">Transcription regulation</keyword>
<dbReference type="STRING" id="690879.TSACC_21532"/>
<evidence type="ECO:0000313" key="8">
    <source>
        <dbReference type="Proteomes" id="UP000076023"/>
    </source>
</evidence>
<dbReference type="AlphaFoldDB" id="A0A146G6X3"/>
<evidence type="ECO:0000256" key="2">
    <source>
        <dbReference type="ARBA" id="ARBA00022898"/>
    </source>
</evidence>
<dbReference type="PROSITE" id="PS50949">
    <property type="entry name" value="HTH_GNTR"/>
    <property type="match status" value="1"/>
</dbReference>
<dbReference type="InterPro" id="IPR036388">
    <property type="entry name" value="WH-like_DNA-bd_sf"/>
</dbReference>
<organism evidence="7 8">
    <name type="scientific">Terrimicrobium sacchariphilum</name>
    <dbReference type="NCBI Taxonomy" id="690879"/>
    <lineage>
        <taxon>Bacteria</taxon>
        <taxon>Pseudomonadati</taxon>
        <taxon>Verrucomicrobiota</taxon>
        <taxon>Terrimicrobiia</taxon>
        <taxon>Terrimicrobiales</taxon>
        <taxon>Terrimicrobiaceae</taxon>
        <taxon>Terrimicrobium</taxon>
    </lineage>
</organism>
<dbReference type="Gene3D" id="3.40.640.10">
    <property type="entry name" value="Type I PLP-dependent aspartate aminotransferase-like (Major domain)"/>
    <property type="match status" value="1"/>
</dbReference>
<dbReference type="Pfam" id="PF00155">
    <property type="entry name" value="Aminotran_1_2"/>
    <property type="match status" value="1"/>
</dbReference>
<dbReference type="RefSeq" id="WP_075078892.1">
    <property type="nucleotide sequence ID" value="NZ_BDCO01000002.1"/>
</dbReference>